<dbReference type="HOGENOM" id="CLU_743490_0_0_7"/>
<gene>
    <name evidence="1" type="ordered locus">HCD_02990</name>
</gene>
<protein>
    <submittedName>
        <fullName evidence="1">Uncharacterized protein</fullName>
    </submittedName>
</protein>
<organism evidence="1 2">
    <name type="scientific">Helicobacter cetorum (strain ATCC BAA-540 / CCUG 52418 / MIT 99-5656)</name>
    <dbReference type="NCBI Taxonomy" id="1163745"/>
    <lineage>
        <taxon>Bacteria</taxon>
        <taxon>Pseudomonadati</taxon>
        <taxon>Campylobacterota</taxon>
        <taxon>Epsilonproteobacteria</taxon>
        <taxon>Campylobacterales</taxon>
        <taxon>Helicobacteraceae</taxon>
        <taxon>Helicobacter</taxon>
    </lineage>
</organism>
<dbReference type="EMBL" id="CP003481">
    <property type="protein sequence ID" value="AFI05614.1"/>
    <property type="molecule type" value="Genomic_DNA"/>
</dbReference>
<dbReference type="PATRIC" id="fig|1163745.3.peg.639"/>
<proteinExistence type="predicted"/>
<sequence length="372" mass="43664">MCKSNQLTLQNETIILKRSVNNKTYTASFKTKKEAQKVYNSMTKKHYLLQESCVGVSFMAHGNVIVEFLEQIQKRDNENNSTTDLSNIKLSKNNHQENMDLFLPDSDEEELKGGVFIRNEKSIYFYSQKRQKAYRLNEHNTEKNQLFKKIRIYNIKLKAEENGDILMVEGLDIEAVFYETAYLFFKKGDFIFFKKNRSELLTIDVKAKSVYSIDYEGLVTHDREKMAEAIIKTIQEEQATKEPAREITEQGKKLILKDSYYKSFIHRIDDEEKGHDLIIFGFDFKKQKIEIVLDRLTTSGEVYKTNLMNQDAIFSLLGIYTLQLNIFKHENTLKIELPQKAKEIYKEILRMQGQEINELLDKPFIFEKSIEG</sequence>
<evidence type="ECO:0000313" key="2">
    <source>
        <dbReference type="Proteomes" id="UP000005013"/>
    </source>
</evidence>
<dbReference type="Proteomes" id="UP000005013">
    <property type="component" value="Chromosome"/>
</dbReference>
<accession>I0ERP5</accession>
<dbReference type="KEGG" id="hcm:HCD_02990"/>
<reference evidence="1 2" key="1">
    <citation type="journal article" date="2013" name="PLoS ONE">
        <title>Sequence Divergence and Conservation in Genomes ofHelicobacter cetorum Strains from a Dolphin and a Whale.</title>
        <authorList>
            <person name="Kersulyte D."/>
            <person name="Rossi M."/>
            <person name="Berg D.E."/>
        </authorList>
    </citation>
    <scope>NUCLEOTIDE SEQUENCE [LARGE SCALE GENOMIC DNA]</scope>
    <source>
        <strain evidence="1 2">MIT 99-5656</strain>
    </source>
</reference>
<keyword evidence="2" id="KW-1185">Reference proteome</keyword>
<dbReference type="AlphaFoldDB" id="I0ERP5"/>
<name>I0ERP5_HELCM</name>
<dbReference type="STRING" id="1163745.HCD_02990"/>
<dbReference type="RefSeq" id="WP_014659125.1">
    <property type="nucleotide sequence ID" value="NC_017735.1"/>
</dbReference>
<evidence type="ECO:0000313" key="1">
    <source>
        <dbReference type="EMBL" id="AFI05614.1"/>
    </source>
</evidence>